<feature type="region of interest" description="Disordered" evidence="1">
    <location>
        <begin position="35"/>
        <end position="66"/>
    </location>
</feature>
<name>A0ABQ7R5J6_PLUXY</name>
<organism evidence="2 3">
    <name type="scientific">Plutella xylostella</name>
    <name type="common">Diamondback moth</name>
    <name type="synonym">Plutella maculipennis</name>
    <dbReference type="NCBI Taxonomy" id="51655"/>
    <lineage>
        <taxon>Eukaryota</taxon>
        <taxon>Metazoa</taxon>
        <taxon>Ecdysozoa</taxon>
        <taxon>Arthropoda</taxon>
        <taxon>Hexapoda</taxon>
        <taxon>Insecta</taxon>
        <taxon>Pterygota</taxon>
        <taxon>Neoptera</taxon>
        <taxon>Endopterygota</taxon>
        <taxon>Lepidoptera</taxon>
        <taxon>Glossata</taxon>
        <taxon>Ditrysia</taxon>
        <taxon>Yponomeutoidea</taxon>
        <taxon>Plutellidae</taxon>
        <taxon>Plutella</taxon>
    </lineage>
</organism>
<evidence type="ECO:0000313" key="3">
    <source>
        <dbReference type="Proteomes" id="UP000823941"/>
    </source>
</evidence>
<feature type="non-terminal residue" evidence="2">
    <location>
        <position position="1"/>
    </location>
</feature>
<keyword evidence="3" id="KW-1185">Reference proteome</keyword>
<protein>
    <submittedName>
        <fullName evidence="2">Uncharacterized protein</fullName>
    </submittedName>
</protein>
<accession>A0ABQ7R5J6</accession>
<comment type="caution">
    <text evidence="2">The sequence shown here is derived from an EMBL/GenBank/DDBJ whole genome shotgun (WGS) entry which is preliminary data.</text>
</comment>
<dbReference type="EMBL" id="JAHIBW010000003">
    <property type="protein sequence ID" value="KAG7312541.1"/>
    <property type="molecule type" value="Genomic_DNA"/>
</dbReference>
<dbReference type="Proteomes" id="UP000823941">
    <property type="component" value="Chromosome 3"/>
</dbReference>
<proteinExistence type="predicted"/>
<reference evidence="2 3" key="1">
    <citation type="submission" date="2021-06" db="EMBL/GenBank/DDBJ databases">
        <title>A haploid diamondback moth (Plutella xylostella L.) genome assembly resolves 31 chromosomes and identifies a diamide resistance mutation.</title>
        <authorList>
            <person name="Ward C.M."/>
            <person name="Perry K.D."/>
            <person name="Baker G."/>
            <person name="Powis K."/>
            <person name="Heckel D.G."/>
            <person name="Baxter S.W."/>
        </authorList>
    </citation>
    <scope>NUCLEOTIDE SEQUENCE [LARGE SCALE GENOMIC DNA]</scope>
    <source>
        <strain evidence="2 3">LV</strain>
        <tissue evidence="2">Single pupa</tissue>
    </source>
</reference>
<evidence type="ECO:0000256" key="1">
    <source>
        <dbReference type="SAM" id="MobiDB-lite"/>
    </source>
</evidence>
<evidence type="ECO:0000313" key="2">
    <source>
        <dbReference type="EMBL" id="KAG7312541.1"/>
    </source>
</evidence>
<feature type="compositionally biased region" description="Basic and acidic residues" evidence="1">
    <location>
        <begin position="35"/>
        <end position="46"/>
    </location>
</feature>
<gene>
    <name evidence="2" type="ORF">JYU34_002068</name>
</gene>
<sequence length="182" mass="20648">LDADRARASAPGTRRRNRTIINYAELRNCEYNSRREGSDDCVETPRRLAAPSSAQPNSNKRVESGWRATPKCYTSPVRAHRMSARRFNINKAIPQRFGSRELPTPCRHVHPHTTHIQQCVHTTLFVIITLNTANYPLMPSNYRELSDAMSISYIFGPSLLREAALCWLMEADPTRGGYSCLT</sequence>